<dbReference type="GO" id="GO:0071555">
    <property type="term" value="P:cell wall organization"/>
    <property type="evidence" value="ECO:0007669"/>
    <property type="project" value="TreeGrafter"/>
</dbReference>
<dbReference type="RefSeq" id="WP_137101516.1">
    <property type="nucleotide sequence ID" value="NZ_CP039865.1"/>
</dbReference>
<keyword evidence="7" id="KW-0460">Magnesium</keyword>
<gene>
    <name evidence="9" type="ORF">E8L99_21720</name>
</gene>
<dbReference type="GO" id="GO:0016780">
    <property type="term" value="F:phosphotransferase activity, for other substituted phosphate groups"/>
    <property type="evidence" value="ECO:0007669"/>
    <property type="project" value="InterPro"/>
</dbReference>
<dbReference type="GO" id="GO:0005886">
    <property type="term" value="C:plasma membrane"/>
    <property type="evidence" value="ECO:0007669"/>
    <property type="project" value="UniProtKB-SubCell"/>
</dbReference>
<sequence length="340" mass="35383">MSPLVLAGLFAALAASAGLACWLMTLRLRPFLADIAAAKPDARSTHRVPTPQGAGLAVMAAALASALAGTLAFGGPDAAFGWLAGGLVILTALGLVDDMIGMAWLPKLAIQALACVLALLGLPEAFQIFGISGLFWVERAGLLLSLLAIVNFVNFIDGIDEITAAHATPGIAACMLAALAAEIDGRTGLFAASLFGALIGFWLWNRHPARIFLGDAGSLPLGLALGWLGLVLAQRSPVAGILILVYPLTDATWTLARRLFRGDRITTPHREHAYQAATDTGLTHRRIIVTVAVISSLGAVLALACLTLPAVWVQAGSLAVAALATWVPLQTWLKRRANAS</sequence>
<feature type="transmembrane region" description="Helical" evidence="8">
    <location>
        <begin position="80"/>
        <end position="96"/>
    </location>
</feature>
<dbReference type="PANTHER" id="PTHR22926:SF3">
    <property type="entry name" value="UNDECAPRENYL-PHOSPHATE ALPHA-N-ACETYLGLUCOSAMINYL 1-PHOSPHATE TRANSFERASE"/>
    <property type="match status" value="1"/>
</dbReference>
<feature type="binding site" evidence="7">
    <location>
        <position position="215"/>
    </location>
    <ligand>
        <name>Mg(2+)</name>
        <dbReference type="ChEBI" id="CHEBI:18420"/>
    </ligand>
</feature>
<comment type="cofactor">
    <cofactor evidence="7">
        <name>Mg(2+)</name>
        <dbReference type="ChEBI" id="CHEBI:18420"/>
    </cofactor>
</comment>
<protein>
    <submittedName>
        <fullName evidence="9">Glycosyl transferase</fullName>
    </submittedName>
</protein>
<dbReference type="Pfam" id="PF00953">
    <property type="entry name" value="Glycos_transf_4"/>
    <property type="match status" value="1"/>
</dbReference>
<dbReference type="GO" id="GO:0046872">
    <property type="term" value="F:metal ion binding"/>
    <property type="evidence" value="ECO:0007669"/>
    <property type="project" value="UniProtKB-KW"/>
</dbReference>
<keyword evidence="6 8" id="KW-0472">Membrane</keyword>
<dbReference type="EMBL" id="CP039865">
    <property type="protein sequence ID" value="QCK88188.1"/>
    <property type="molecule type" value="Genomic_DNA"/>
</dbReference>
<evidence type="ECO:0000256" key="2">
    <source>
        <dbReference type="ARBA" id="ARBA00022475"/>
    </source>
</evidence>
<evidence type="ECO:0000256" key="1">
    <source>
        <dbReference type="ARBA" id="ARBA00004651"/>
    </source>
</evidence>
<proteinExistence type="predicted"/>
<dbReference type="AlphaFoldDB" id="A0A4D7QKP0"/>
<accession>A0A4D7QKP0</accession>
<dbReference type="Proteomes" id="UP000298588">
    <property type="component" value="Chromosome"/>
</dbReference>
<dbReference type="PANTHER" id="PTHR22926">
    <property type="entry name" value="PHOSPHO-N-ACETYLMURAMOYL-PENTAPEPTIDE-TRANSFERASE"/>
    <property type="match status" value="1"/>
</dbReference>
<evidence type="ECO:0000256" key="5">
    <source>
        <dbReference type="ARBA" id="ARBA00022989"/>
    </source>
</evidence>
<keyword evidence="4 8" id="KW-0812">Transmembrane</keyword>
<feature type="transmembrane region" description="Helical" evidence="8">
    <location>
        <begin position="102"/>
        <end position="122"/>
    </location>
</feature>
<evidence type="ECO:0000256" key="4">
    <source>
        <dbReference type="ARBA" id="ARBA00022692"/>
    </source>
</evidence>
<feature type="transmembrane region" description="Helical" evidence="8">
    <location>
        <begin position="53"/>
        <end position="73"/>
    </location>
</feature>
<feature type="transmembrane region" description="Helical" evidence="8">
    <location>
        <begin position="134"/>
        <end position="156"/>
    </location>
</feature>
<evidence type="ECO:0000256" key="7">
    <source>
        <dbReference type="PIRSR" id="PIRSR600715-1"/>
    </source>
</evidence>
<dbReference type="GO" id="GO:0009103">
    <property type="term" value="P:lipopolysaccharide biosynthetic process"/>
    <property type="evidence" value="ECO:0007669"/>
    <property type="project" value="TreeGrafter"/>
</dbReference>
<keyword evidence="3 9" id="KW-0808">Transferase</keyword>
<evidence type="ECO:0000313" key="10">
    <source>
        <dbReference type="Proteomes" id="UP000298588"/>
    </source>
</evidence>
<dbReference type="OrthoDB" id="9783652at2"/>
<reference evidence="9 10" key="1">
    <citation type="submission" date="2019-04" db="EMBL/GenBank/DDBJ databases">
        <title>Phreatobacter aquaticus sp. nov.</title>
        <authorList>
            <person name="Choi A."/>
            <person name="Baek K."/>
        </authorList>
    </citation>
    <scope>NUCLEOTIDE SEQUENCE [LARGE SCALE GENOMIC DNA]</scope>
    <source>
        <strain evidence="9 10">NMCR1094</strain>
    </source>
</reference>
<dbReference type="InterPro" id="IPR000715">
    <property type="entry name" value="Glycosyl_transferase_4"/>
</dbReference>
<keyword evidence="2" id="KW-1003">Cell membrane</keyword>
<feature type="transmembrane region" description="Helical" evidence="8">
    <location>
        <begin position="315"/>
        <end position="333"/>
    </location>
</feature>
<keyword evidence="5 8" id="KW-1133">Transmembrane helix</keyword>
<comment type="subcellular location">
    <subcellularLocation>
        <location evidence="1">Cell membrane</location>
        <topology evidence="1">Multi-pass membrane protein</topology>
    </subcellularLocation>
</comment>
<keyword evidence="10" id="KW-1185">Reference proteome</keyword>
<evidence type="ECO:0000256" key="3">
    <source>
        <dbReference type="ARBA" id="ARBA00022679"/>
    </source>
</evidence>
<evidence type="ECO:0000256" key="6">
    <source>
        <dbReference type="ARBA" id="ARBA00023136"/>
    </source>
</evidence>
<name>A0A4D7QKP0_9HYPH</name>
<keyword evidence="7" id="KW-0479">Metal-binding</keyword>
<dbReference type="KEGG" id="paqt:E8L99_21720"/>
<evidence type="ECO:0000313" key="9">
    <source>
        <dbReference type="EMBL" id="QCK88188.1"/>
    </source>
</evidence>
<dbReference type="GO" id="GO:0044038">
    <property type="term" value="P:cell wall macromolecule biosynthetic process"/>
    <property type="evidence" value="ECO:0007669"/>
    <property type="project" value="TreeGrafter"/>
</dbReference>
<feature type="transmembrane region" description="Helical" evidence="8">
    <location>
        <begin position="188"/>
        <end position="204"/>
    </location>
</feature>
<feature type="transmembrane region" description="Helical" evidence="8">
    <location>
        <begin position="162"/>
        <end position="181"/>
    </location>
</feature>
<feature type="transmembrane region" description="Helical" evidence="8">
    <location>
        <begin position="287"/>
        <end position="309"/>
    </location>
</feature>
<feature type="binding site" evidence="7">
    <location>
        <position position="154"/>
    </location>
    <ligand>
        <name>Mg(2+)</name>
        <dbReference type="ChEBI" id="CHEBI:18420"/>
    </ligand>
</feature>
<organism evidence="9 10">
    <name type="scientific">Phreatobacter aquaticus</name>
    <dbReference type="NCBI Taxonomy" id="2570229"/>
    <lineage>
        <taxon>Bacteria</taxon>
        <taxon>Pseudomonadati</taxon>
        <taxon>Pseudomonadota</taxon>
        <taxon>Alphaproteobacteria</taxon>
        <taxon>Hyphomicrobiales</taxon>
        <taxon>Phreatobacteraceae</taxon>
        <taxon>Phreatobacter</taxon>
    </lineage>
</organism>
<evidence type="ECO:0000256" key="8">
    <source>
        <dbReference type="SAM" id="Phobius"/>
    </source>
</evidence>